<accession>A0ABV2UF95</accession>
<keyword evidence="3" id="KW-1185">Reference proteome</keyword>
<keyword evidence="1" id="KW-0472">Membrane</keyword>
<reference evidence="2 3" key="1">
    <citation type="submission" date="2024-06" db="EMBL/GenBank/DDBJ databases">
        <title>The Natural Products Discovery Center: Release of the First 8490 Sequenced Strains for Exploring Actinobacteria Biosynthetic Diversity.</title>
        <authorList>
            <person name="Kalkreuter E."/>
            <person name="Kautsar S.A."/>
            <person name="Yang D."/>
            <person name="Bader C.D."/>
            <person name="Teijaro C.N."/>
            <person name="Fluegel L."/>
            <person name="Davis C.M."/>
            <person name="Simpson J.R."/>
            <person name="Lauterbach L."/>
            <person name="Steele A.D."/>
            <person name="Gui C."/>
            <person name="Meng S."/>
            <person name="Li G."/>
            <person name="Viehrig K."/>
            <person name="Ye F."/>
            <person name="Su P."/>
            <person name="Kiefer A.F."/>
            <person name="Nichols A."/>
            <person name="Cepeda A.J."/>
            <person name="Yan W."/>
            <person name="Fan B."/>
            <person name="Jiang Y."/>
            <person name="Adhikari A."/>
            <person name="Zheng C.-J."/>
            <person name="Schuster L."/>
            <person name="Cowan T.M."/>
            <person name="Smanski M.J."/>
            <person name="Chevrette M.G."/>
            <person name="De Carvalho L.P.S."/>
            <person name="Shen B."/>
        </authorList>
    </citation>
    <scope>NUCLEOTIDE SEQUENCE [LARGE SCALE GENOMIC DNA]</scope>
    <source>
        <strain evidence="2 3">NPDC005137</strain>
    </source>
</reference>
<dbReference type="Proteomes" id="UP001550044">
    <property type="component" value="Unassembled WGS sequence"/>
</dbReference>
<protein>
    <submittedName>
        <fullName evidence="2">Uncharacterized protein</fullName>
    </submittedName>
</protein>
<keyword evidence="1" id="KW-0812">Transmembrane</keyword>
<sequence length="104" mass="11664">MRFYFAIPVVLLALLIAASGIAAITRGWVLPTNRRPVHRPRLYGWGQLVAAFALCWQQVFFWVLSEPDTRQWRSLSGSALLLTGLIVMMLSYRTVGNQQGSSTP</sequence>
<proteinExistence type="predicted"/>
<evidence type="ECO:0000313" key="3">
    <source>
        <dbReference type="Proteomes" id="UP001550044"/>
    </source>
</evidence>
<dbReference type="EMBL" id="JBEXIP010000027">
    <property type="protein sequence ID" value="MET8436525.1"/>
    <property type="molecule type" value="Genomic_DNA"/>
</dbReference>
<organism evidence="2 3">
    <name type="scientific">Streptomyces sp. 900116325</name>
    <dbReference type="NCBI Taxonomy" id="3154295"/>
    <lineage>
        <taxon>Bacteria</taxon>
        <taxon>Bacillati</taxon>
        <taxon>Actinomycetota</taxon>
        <taxon>Actinomycetes</taxon>
        <taxon>Kitasatosporales</taxon>
        <taxon>Streptomycetaceae</taxon>
        <taxon>Streptomyces</taxon>
    </lineage>
</organism>
<feature type="transmembrane region" description="Helical" evidence="1">
    <location>
        <begin position="75"/>
        <end position="95"/>
    </location>
</feature>
<keyword evidence="1" id="KW-1133">Transmembrane helix</keyword>
<dbReference type="RefSeq" id="WP_356711447.1">
    <property type="nucleotide sequence ID" value="NZ_JBEXIP010000027.1"/>
</dbReference>
<evidence type="ECO:0000256" key="1">
    <source>
        <dbReference type="SAM" id="Phobius"/>
    </source>
</evidence>
<evidence type="ECO:0000313" key="2">
    <source>
        <dbReference type="EMBL" id="MET8436525.1"/>
    </source>
</evidence>
<gene>
    <name evidence="2" type="ORF">ABZV61_27825</name>
</gene>
<comment type="caution">
    <text evidence="2">The sequence shown here is derived from an EMBL/GenBank/DDBJ whole genome shotgun (WGS) entry which is preliminary data.</text>
</comment>
<name>A0ABV2UF95_9ACTN</name>
<feature type="transmembrane region" description="Helical" evidence="1">
    <location>
        <begin position="42"/>
        <end position="63"/>
    </location>
</feature>